<dbReference type="PROSITE" id="PS00330">
    <property type="entry name" value="HEMOLYSIN_CALCIUM"/>
    <property type="match status" value="2"/>
</dbReference>
<sequence length="700" mass="70544">MATASLNLSELDGSNGFVINGIDQLDRSGRSVSGAGDINGDGIDDLIIGAYFADPNGNSFAGETYVVFGQSEGFNASLNLSELNGSNGFVINGIDPGDFSGFSVSGAGDINGDGIDDLIIGALGAEPNGNLSAGETYVVFGNSEGFKASLELSELDGSNGFVINGIDPGDLSGTSVSGAGDINGDNIDDLIIGAYFADPNTNSLAGETYVVFGNSEGFKASLELSELDGSNGFVINGIDEFDFSGRSVSGAGDINGDGIDDLTIGATGADPNGISGAGETYVVFGNSEGFKASLNLSELNGSNGFVINGTDLLDFSGASVSGAGDINGDGIDDLIIGADGADPNGNSFAGEIYVVFGNSEGFKASLELSELNGSNGFVLNGIDQLDRSGGSVSGAGDINGDGVDDLIIGATNADPNDNEMAGETYVVFGNNEGFKASLNLSELNGSNGFVINGTDQDDSSGGSVSGAGDINGDGIDDLIIGADGADPNGNRSAGETYVVFGSILSGIDGTPNNDTLVGTPDNDRINGFDGNDTIAGNLGNDTIFGGDGDDVLRGDLNQRSPQVSIGGDDIIFGGEGNDRIGGKGGNDQLLGEAGDDQIWGDDGDDILRGGLGHDTLTGDDFSGGGGSDTFIIAMNEGTDTIVDFQDGEDLIGLAEGLTFGQLSITQDGKNTLIGFEQETLAILQGVNANLLSEADFIPIR</sequence>
<gene>
    <name evidence="5" type="ORF">MC7420_6917</name>
</gene>
<evidence type="ECO:0000313" key="5">
    <source>
        <dbReference type="EMBL" id="EDX71831.1"/>
    </source>
</evidence>
<dbReference type="SUPFAM" id="SSF69318">
    <property type="entry name" value="Integrin alpha N-terminal domain"/>
    <property type="match status" value="2"/>
</dbReference>
<keyword evidence="1" id="KW-0732">Signal</keyword>
<dbReference type="InterPro" id="IPR013517">
    <property type="entry name" value="FG-GAP"/>
</dbReference>
<dbReference type="PANTHER" id="PTHR23221">
    <property type="entry name" value="GLYCOSYLPHOSPHATIDYLINOSITOL PHOSPHOLIPASE D"/>
    <property type="match status" value="1"/>
</dbReference>
<protein>
    <submittedName>
        <fullName evidence="5">FG-GAP repeat domain protein</fullName>
    </submittedName>
</protein>
<dbReference type="PROSITE" id="PS51470">
    <property type="entry name" value="FG_GAP"/>
    <property type="match status" value="2"/>
</dbReference>
<accession>B4W1Z7</accession>
<dbReference type="PANTHER" id="PTHR23221:SF7">
    <property type="entry name" value="PHOSPHATIDYLINOSITOL-GLYCAN-SPECIFIC PHOSPHOLIPASE D"/>
    <property type="match status" value="1"/>
</dbReference>
<dbReference type="InterPro" id="IPR013519">
    <property type="entry name" value="Int_alpha_beta-p"/>
</dbReference>
<dbReference type="OrthoDB" id="462884at2"/>
<dbReference type="Pfam" id="PF01839">
    <property type="entry name" value="FG-GAP"/>
    <property type="match status" value="7"/>
</dbReference>
<dbReference type="Gene3D" id="2.130.10.130">
    <property type="entry name" value="Integrin alpha, N-terminal"/>
    <property type="match status" value="6"/>
</dbReference>
<evidence type="ECO:0000256" key="4">
    <source>
        <dbReference type="ARBA" id="ARBA00023180"/>
    </source>
</evidence>
<dbReference type="GO" id="GO:0007155">
    <property type="term" value="P:cell adhesion"/>
    <property type="evidence" value="ECO:0007669"/>
    <property type="project" value="InterPro"/>
</dbReference>
<dbReference type="InterPro" id="IPR001343">
    <property type="entry name" value="Hemolysn_Ca-bd"/>
</dbReference>
<dbReference type="HOGENOM" id="CLU_012554_0_0_3"/>
<keyword evidence="4" id="KW-0325">Glycoprotein</keyword>
<dbReference type="GO" id="GO:0008305">
    <property type="term" value="C:integrin complex"/>
    <property type="evidence" value="ECO:0007669"/>
    <property type="project" value="InterPro"/>
</dbReference>
<keyword evidence="2" id="KW-0677">Repeat</keyword>
<dbReference type="GO" id="GO:0005509">
    <property type="term" value="F:calcium ion binding"/>
    <property type="evidence" value="ECO:0007669"/>
    <property type="project" value="InterPro"/>
</dbReference>
<evidence type="ECO:0000313" key="6">
    <source>
        <dbReference type="Proteomes" id="UP000003835"/>
    </source>
</evidence>
<keyword evidence="6" id="KW-1185">Reference proteome</keyword>
<dbReference type="Gene3D" id="2.150.10.10">
    <property type="entry name" value="Serralysin-like metalloprotease, C-terminal"/>
    <property type="match status" value="1"/>
</dbReference>
<dbReference type="Proteomes" id="UP000003835">
    <property type="component" value="Unassembled WGS sequence"/>
</dbReference>
<name>B4W1Z7_9CYAN</name>
<dbReference type="EMBL" id="DS989869">
    <property type="protein sequence ID" value="EDX71831.1"/>
    <property type="molecule type" value="Genomic_DNA"/>
</dbReference>
<reference evidence="5 6" key="1">
    <citation type="submission" date="2008-07" db="EMBL/GenBank/DDBJ databases">
        <authorList>
            <person name="Tandeau de Marsac N."/>
            <person name="Ferriera S."/>
            <person name="Johnson J."/>
            <person name="Kravitz S."/>
            <person name="Beeson K."/>
            <person name="Sutton G."/>
            <person name="Rogers Y.-H."/>
            <person name="Friedman R."/>
            <person name="Frazier M."/>
            <person name="Venter J.C."/>
        </authorList>
    </citation>
    <scope>NUCLEOTIDE SEQUENCE [LARGE SCALE GENOMIC DNA]</scope>
    <source>
        <strain evidence="5 6">PCC 7420</strain>
    </source>
</reference>
<dbReference type="Pfam" id="PF00353">
    <property type="entry name" value="HemolysinCabind"/>
    <property type="match status" value="2"/>
</dbReference>
<dbReference type="STRING" id="118168.MC7420_6917"/>
<dbReference type="InterPro" id="IPR028994">
    <property type="entry name" value="Integrin_alpha_N"/>
</dbReference>
<dbReference type="eggNOG" id="COG2931">
    <property type="taxonomic scope" value="Bacteria"/>
</dbReference>
<dbReference type="PRINTS" id="PR00313">
    <property type="entry name" value="CABNDNGRPT"/>
</dbReference>
<evidence type="ECO:0000256" key="3">
    <source>
        <dbReference type="ARBA" id="ARBA00022801"/>
    </source>
</evidence>
<evidence type="ECO:0000256" key="1">
    <source>
        <dbReference type="ARBA" id="ARBA00022729"/>
    </source>
</evidence>
<dbReference type="RefSeq" id="WP_006105278.1">
    <property type="nucleotide sequence ID" value="NZ_DS989869.1"/>
</dbReference>
<dbReference type="InterPro" id="IPR000413">
    <property type="entry name" value="Integrin_alpha"/>
</dbReference>
<dbReference type="InterPro" id="IPR011049">
    <property type="entry name" value="Serralysin-like_metalloprot_C"/>
</dbReference>
<dbReference type="GO" id="GO:0016787">
    <property type="term" value="F:hydrolase activity"/>
    <property type="evidence" value="ECO:0007669"/>
    <property type="project" value="UniProtKB-KW"/>
</dbReference>
<dbReference type="SMART" id="SM00191">
    <property type="entry name" value="Int_alpha"/>
    <property type="match status" value="7"/>
</dbReference>
<dbReference type="InterPro" id="IPR018511">
    <property type="entry name" value="Hemolysin-typ_Ca-bd_CS"/>
</dbReference>
<keyword evidence="3" id="KW-0378">Hydrolase</keyword>
<dbReference type="SUPFAM" id="SSF51120">
    <property type="entry name" value="beta-Roll"/>
    <property type="match status" value="1"/>
</dbReference>
<organism evidence="5 6">
    <name type="scientific">Coleofasciculus chthonoplastes PCC 7420</name>
    <dbReference type="NCBI Taxonomy" id="118168"/>
    <lineage>
        <taxon>Bacteria</taxon>
        <taxon>Bacillati</taxon>
        <taxon>Cyanobacteriota</taxon>
        <taxon>Cyanophyceae</taxon>
        <taxon>Coleofasciculales</taxon>
        <taxon>Coleofasciculaceae</taxon>
        <taxon>Coleofasciculus</taxon>
    </lineage>
</organism>
<dbReference type="PRINTS" id="PR01185">
    <property type="entry name" value="INTEGRINA"/>
</dbReference>
<dbReference type="AlphaFoldDB" id="B4W1Z7"/>
<evidence type="ECO:0000256" key="2">
    <source>
        <dbReference type="ARBA" id="ARBA00022737"/>
    </source>
</evidence>
<proteinExistence type="predicted"/>